<feature type="compositionally biased region" description="Pro residues" evidence="3">
    <location>
        <begin position="101"/>
        <end position="113"/>
    </location>
</feature>
<keyword evidence="2" id="KW-0539">Nucleus</keyword>
<dbReference type="InterPro" id="IPR001766">
    <property type="entry name" value="Fork_head_dom"/>
</dbReference>
<evidence type="ECO:0000313" key="6">
    <source>
        <dbReference type="Proteomes" id="UP000602905"/>
    </source>
</evidence>
<evidence type="ECO:0000256" key="3">
    <source>
        <dbReference type="SAM" id="MobiDB-lite"/>
    </source>
</evidence>
<dbReference type="SMART" id="SM00339">
    <property type="entry name" value="FH"/>
    <property type="match status" value="1"/>
</dbReference>
<feature type="compositionally biased region" description="Low complexity" evidence="3">
    <location>
        <begin position="569"/>
        <end position="581"/>
    </location>
</feature>
<dbReference type="Pfam" id="PF00250">
    <property type="entry name" value="Forkhead"/>
    <property type="match status" value="1"/>
</dbReference>
<keyword evidence="5" id="KW-0808">Transferase</keyword>
<evidence type="ECO:0000256" key="2">
    <source>
        <dbReference type="PROSITE-ProRule" id="PRU00089"/>
    </source>
</evidence>
<dbReference type="PANTHER" id="PTHR11829:SF343">
    <property type="entry name" value="FORK-HEAD DOMAIN-CONTAINING PROTEIN"/>
    <property type="match status" value="1"/>
</dbReference>
<organism evidence="5 6">
    <name type="scientific">Rhizoctonia solani</name>
    <dbReference type="NCBI Taxonomy" id="456999"/>
    <lineage>
        <taxon>Eukaryota</taxon>
        <taxon>Fungi</taxon>
        <taxon>Dikarya</taxon>
        <taxon>Basidiomycota</taxon>
        <taxon>Agaricomycotina</taxon>
        <taxon>Agaricomycetes</taxon>
        <taxon>Cantharellales</taxon>
        <taxon>Ceratobasidiaceae</taxon>
        <taxon>Rhizoctonia</taxon>
    </lineage>
</organism>
<dbReference type="Gene3D" id="1.10.10.10">
    <property type="entry name" value="Winged helix-like DNA-binding domain superfamily/Winged helix DNA-binding domain"/>
    <property type="match status" value="1"/>
</dbReference>
<dbReference type="CDD" id="cd00059">
    <property type="entry name" value="FH_FOX"/>
    <property type="match status" value="1"/>
</dbReference>
<dbReference type="PROSITE" id="PS50039">
    <property type="entry name" value="FORK_HEAD_3"/>
    <property type="match status" value="1"/>
</dbReference>
<feature type="compositionally biased region" description="Pro residues" evidence="3">
    <location>
        <begin position="272"/>
        <end position="285"/>
    </location>
</feature>
<gene>
    <name evidence="5" type="ORF">RHS03_05558</name>
</gene>
<comment type="caution">
    <text evidence="5">The sequence shown here is derived from an EMBL/GenBank/DDBJ whole genome shotgun (WGS) entry which is preliminary data.</text>
</comment>
<proteinExistence type="predicted"/>
<evidence type="ECO:0000256" key="1">
    <source>
        <dbReference type="ARBA" id="ARBA00023125"/>
    </source>
</evidence>
<feature type="compositionally biased region" description="Low complexity" evidence="3">
    <location>
        <begin position="240"/>
        <end position="261"/>
    </location>
</feature>
<dbReference type="InterPro" id="IPR036390">
    <property type="entry name" value="WH_DNA-bd_sf"/>
</dbReference>
<feature type="compositionally biased region" description="Low complexity" evidence="3">
    <location>
        <begin position="496"/>
        <end position="510"/>
    </location>
</feature>
<feature type="region of interest" description="Disordered" evidence="3">
    <location>
        <begin position="901"/>
        <end position="931"/>
    </location>
</feature>
<feature type="compositionally biased region" description="Polar residues" evidence="3">
    <location>
        <begin position="1"/>
        <end position="21"/>
    </location>
</feature>
<feature type="region of interest" description="Disordered" evidence="3">
    <location>
        <begin position="1"/>
        <end position="122"/>
    </location>
</feature>
<name>A0A8H7HQJ3_9AGAM</name>
<dbReference type="InterPro" id="IPR050211">
    <property type="entry name" value="FOX_domain-containing"/>
</dbReference>
<sequence length="1209" mass="131071">MTVESTTTTAVCIDSLTGSSSHETKPVPLSPPISPEDQTSLPRQRNKIIHQIQHRASPTDSSSTTTTALSNTAPAPNLSAHRPSTPETVRVKPEITSPSPSLGPSPSPSPSPSPEEDPDTTLRPLVDYFRSQHTENQHLSEQKPNPTPDTPSSPTARALRSLGLTRADLAQHAQRMKSFLGAGGRRGFPSAAELASLDVKSEPTDSDMLLTQSSTSSICRQTSVVSYTSSACTTTTTDISRASSTYPNVPSTSTSFDTTPSRQRRAARGRPILPPLPPSSPPPMLSPVRSGESNRTGINSSPIRSPLASPSQAGPSHTYASADYANPNDPPYNLPPAPRPREKPAASYAALIGQAIMSAIPGPDGKKKLTLAQIYAWISAAWPFYKPGEAGWMNSIRHNLSLNDCFIKIKRDGREKGKGSFWGIREGDEDMFANGGFVRRNSAAKKRKKEPTPAREEPESSRPAPEPAKRTRTNTASAAPNYVYEPPHYPPLPGVSRAAGAKASTAVASAGQPPKRTRAAPATSSNKKPYRSPVDNRIPSSSPARAESGKRAQRQEYQGDPPELTPNMSSSPDIPASSPISSSPPPQSTDGGSAERPAVPEYSTKSGLMDMVINNSAKKRKVSGSGINPNRLGALGNGSPVMKRRPNGTEEEPRTIYPASMLNRPGSPTQHINPRATLKTRSEQHARRETPPVIRPDDLRTSSRGSEPVTPPRTLEKPSLFGDSGSGGLDRPQFVALKPSDIIPTTPPRTLAPLTVATSAERTPLSYAALHMSPSRPSDLSHFKTSLHPPSNDFTTPLMRRVPSFSGIMLAMPTESPLRTPLGYGGARDINDLNSGCAEELMMTPASRLAIAGTAPGNEQSPSMLFGGMYRSPDGTWGPRPHWPTHLRLVEFGMSLEPDNEEWVENSVAPRRQSKRAKREPAFPSSPSAPNVLEDLDLKHASSFLKSIQKLAIPDEEFESVSEPMIYELTDARRRVEAASVFRNEHGHVVRPLSRIEGDQLVDEIIVKQQAGTATVSENILLRRLSQRGSLVPTPGPSTELPPAVEALVKVIEPPPPLREVLDGLYAIKSTPLENSFVSRLYGGQISSPMVFFQDWETMSPWMELMSDVMNHHRLSHPEDMDIDTYSWAPITYTPIYAWHLSQVHDLLERAFWPGIDVSDSVKWDAEQCSVVALYKKLVVGCAFLSETIDPYVTYIAVRAGWEQSGVAT</sequence>
<reference evidence="5" key="1">
    <citation type="submission" date="2020-09" db="EMBL/GenBank/DDBJ databases">
        <title>Comparative genome analyses of four rice-infecting Rhizoctonia solani isolates reveal extensive enrichment of homogalacturonan modification genes.</title>
        <authorList>
            <person name="Lee D.-Y."/>
            <person name="Jeon J."/>
            <person name="Kim K.-T."/>
            <person name="Cheong K."/>
            <person name="Song H."/>
            <person name="Choi G."/>
            <person name="Ko J."/>
            <person name="Opiyo S.O."/>
            <person name="Zuo S."/>
            <person name="Madhav S."/>
            <person name="Lee Y.-H."/>
            <person name="Wang G.-L."/>
        </authorList>
    </citation>
    <scope>NUCLEOTIDE SEQUENCE</scope>
    <source>
        <strain evidence="5">AG1-IA WGL</strain>
    </source>
</reference>
<feature type="DNA-binding region" description="Fork-head" evidence="2">
    <location>
        <begin position="343"/>
        <end position="442"/>
    </location>
</feature>
<evidence type="ECO:0000313" key="5">
    <source>
        <dbReference type="EMBL" id="KAF8705231.1"/>
    </source>
</evidence>
<dbReference type="GO" id="GO:0016740">
    <property type="term" value="F:transferase activity"/>
    <property type="evidence" value="ECO:0007669"/>
    <property type="project" value="UniProtKB-KW"/>
</dbReference>
<comment type="subcellular location">
    <subcellularLocation>
        <location evidence="2">Nucleus</location>
    </subcellularLocation>
</comment>
<feature type="compositionally biased region" description="Pro residues" evidence="3">
    <location>
        <begin position="328"/>
        <end position="338"/>
    </location>
</feature>
<feature type="compositionally biased region" description="Basic and acidic residues" evidence="3">
    <location>
        <begin position="450"/>
        <end position="460"/>
    </location>
</feature>
<dbReference type="OrthoDB" id="5954824at2759"/>
<dbReference type="GO" id="GO:0000978">
    <property type="term" value="F:RNA polymerase II cis-regulatory region sequence-specific DNA binding"/>
    <property type="evidence" value="ECO:0007669"/>
    <property type="project" value="TreeGrafter"/>
</dbReference>
<dbReference type="InterPro" id="IPR036388">
    <property type="entry name" value="WH-like_DNA-bd_sf"/>
</dbReference>
<dbReference type="EMBL" id="JACYCD010000053">
    <property type="protein sequence ID" value="KAF8705231.1"/>
    <property type="molecule type" value="Genomic_DNA"/>
</dbReference>
<feature type="region of interest" description="Disordered" evidence="3">
    <location>
        <begin position="134"/>
        <end position="156"/>
    </location>
</feature>
<dbReference type="AlphaFoldDB" id="A0A8H7HQJ3"/>
<keyword evidence="1 2" id="KW-0238">DNA-binding</keyword>
<feature type="region of interest" description="Disordered" evidence="3">
    <location>
        <begin position="435"/>
        <end position="728"/>
    </location>
</feature>
<dbReference type="GO" id="GO:0000981">
    <property type="term" value="F:DNA-binding transcription factor activity, RNA polymerase II-specific"/>
    <property type="evidence" value="ECO:0007669"/>
    <property type="project" value="TreeGrafter"/>
</dbReference>
<dbReference type="PANTHER" id="PTHR11829">
    <property type="entry name" value="FORKHEAD BOX PROTEIN"/>
    <property type="match status" value="1"/>
</dbReference>
<feature type="compositionally biased region" description="Low complexity" evidence="3">
    <location>
        <begin position="56"/>
        <end position="76"/>
    </location>
</feature>
<feature type="compositionally biased region" description="Polar residues" evidence="3">
    <location>
        <begin position="291"/>
        <end position="319"/>
    </location>
</feature>
<evidence type="ECO:0000259" key="4">
    <source>
        <dbReference type="PROSITE" id="PS50039"/>
    </source>
</evidence>
<feature type="non-terminal residue" evidence="5">
    <location>
        <position position="1"/>
    </location>
</feature>
<accession>A0A8H7HQJ3</accession>
<dbReference type="PRINTS" id="PR00053">
    <property type="entry name" value="FORKHEAD"/>
</dbReference>
<dbReference type="Proteomes" id="UP000602905">
    <property type="component" value="Unassembled WGS sequence"/>
</dbReference>
<dbReference type="SUPFAM" id="SSF46785">
    <property type="entry name" value="Winged helix' DNA-binding domain"/>
    <property type="match status" value="1"/>
</dbReference>
<feature type="region of interest" description="Disordered" evidence="3">
    <location>
        <begin position="240"/>
        <end position="345"/>
    </location>
</feature>
<dbReference type="GO" id="GO:0005634">
    <property type="term" value="C:nucleus"/>
    <property type="evidence" value="ECO:0007669"/>
    <property type="project" value="UniProtKB-SubCell"/>
</dbReference>
<feature type="domain" description="Fork-head" evidence="4">
    <location>
        <begin position="343"/>
        <end position="442"/>
    </location>
</feature>
<protein>
    <submittedName>
        <fullName evidence="5">Acetyltransferase (GNAT) family</fullName>
    </submittedName>
</protein>
<feature type="compositionally biased region" description="Basic and acidic residues" evidence="3">
    <location>
        <begin position="680"/>
        <end position="701"/>
    </location>
</feature>